<feature type="transmembrane region" description="Helical" evidence="1">
    <location>
        <begin position="61"/>
        <end position="83"/>
    </location>
</feature>
<feature type="domain" description="DUF418" evidence="2">
    <location>
        <begin position="232"/>
        <end position="391"/>
    </location>
</feature>
<sequence>MPPEQPIVNRKNRLEVVDALRGFALVSIMLLHNLEHFDFYFKPKFLPEWMKTLDTYIWDFLFFMFAGKSYAMFALLFGLTFFIQKYNQEKRGQSFDGRFAWRMILLIGFGFINSLFFQGDILMFYAFVGFLLIPTTKLPAKWMYVIIVLMFIQPVQIIALFNGIQHPVADIPSPPSWQYFGQMKTYIPNDSFWETVKGNLFNGRKAVVLWTFENGRFFHMLALFLSGYLLGKHFKFVENPKNRKFWRLVFFSAVLLYIPQYVFQLRIDDLIATESIRRPLKTITNALENITFMVVILSSFVLLFYLKSGRKILNVFSPVGKMSLTNYVLQSIVGSTIYFGFGFGLYQYTGATYSFIIAMILTAGMIAFSTWWMNRHKHGPLEGIWHRLTWMGSKKK</sequence>
<evidence type="ECO:0000313" key="3">
    <source>
        <dbReference type="EMBL" id="SFU54217.1"/>
    </source>
</evidence>
<dbReference type="PANTHER" id="PTHR30590:SF2">
    <property type="entry name" value="INNER MEMBRANE PROTEIN"/>
    <property type="match status" value="1"/>
</dbReference>
<dbReference type="OrthoDB" id="9807744at2"/>
<evidence type="ECO:0000259" key="2">
    <source>
        <dbReference type="Pfam" id="PF04235"/>
    </source>
</evidence>
<feature type="transmembrane region" description="Helical" evidence="1">
    <location>
        <begin position="283"/>
        <end position="306"/>
    </location>
</feature>
<keyword evidence="1" id="KW-0472">Membrane</keyword>
<dbReference type="AlphaFoldDB" id="A0A1I7H0L7"/>
<dbReference type="STRING" id="1224947.SAMN05216480_106161"/>
<keyword evidence="1" id="KW-0812">Transmembrane</keyword>
<evidence type="ECO:0000256" key="1">
    <source>
        <dbReference type="SAM" id="Phobius"/>
    </source>
</evidence>
<proteinExistence type="predicted"/>
<dbReference type="Pfam" id="PF04235">
    <property type="entry name" value="DUF418"/>
    <property type="match status" value="1"/>
</dbReference>
<keyword evidence="4" id="KW-1185">Reference proteome</keyword>
<feature type="transmembrane region" description="Helical" evidence="1">
    <location>
        <begin position="352"/>
        <end position="372"/>
    </location>
</feature>
<accession>A0A1I7H0L7</accession>
<dbReference type="InterPro" id="IPR007349">
    <property type="entry name" value="DUF418"/>
</dbReference>
<dbReference type="Proteomes" id="UP000199138">
    <property type="component" value="Unassembled WGS sequence"/>
</dbReference>
<feature type="transmembrane region" description="Helical" evidence="1">
    <location>
        <begin position="327"/>
        <end position="346"/>
    </location>
</feature>
<dbReference type="InterPro" id="IPR052529">
    <property type="entry name" value="Bact_Transport_Assoc"/>
</dbReference>
<dbReference type="EMBL" id="FPBK01000006">
    <property type="protein sequence ID" value="SFU54217.1"/>
    <property type="molecule type" value="Genomic_DNA"/>
</dbReference>
<feature type="transmembrane region" description="Helical" evidence="1">
    <location>
        <begin position="104"/>
        <end position="130"/>
    </location>
</feature>
<reference evidence="3 4" key="1">
    <citation type="submission" date="2016-10" db="EMBL/GenBank/DDBJ databases">
        <authorList>
            <person name="de Groot N.N."/>
        </authorList>
    </citation>
    <scope>NUCLEOTIDE SEQUENCE [LARGE SCALE GENOMIC DNA]</scope>
    <source>
        <strain evidence="3 4">CGMCC 1.12333</strain>
    </source>
</reference>
<gene>
    <name evidence="3" type="ORF">SAMN05216480_106161</name>
</gene>
<dbReference type="PANTHER" id="PTHR30590">
    <property type="entry name" value="INNER MEMBRANE PROTEIN"/>
    <property type="match status" value="1"/>
</dbReference>
<evidence type="ECO:0000313" key="4">
    <source>
        <dbReference type="Proteomes" id="UP000199138"/>
    </source>
</evidence>
<keyword evidence="1" id="KW-1133">Transmembrane helix</keyword>
<organism evidence="3 4">
    <name type="scientific">Pustulibacterium marinum</name>
    <dbReference type="NCBI Taxonomy" id="1224947"/>
    <lineage>
        <taxon>Bacteria</taxon>
        <taxon>Pseudomonadati</taxon>
        <taxon>Bacteroidota</taxon>
        <taxon>Flavobacteriia</taxon>
        <taxon>Flavobacteriales</taxon>
        <taxon>Flavobacteriaceae</taxon>
        <taxon>Pustulibacterium</taxon>
    </lineage>
</organism>
<protein>
    <recommendedName>
        <fullName evidence="2">DUF418 domain-containing protein</fullName>
    </recommendedName>
</protein>
<name>A0A1I7H0L7_9FLAO</name>
<dbReference type="RefSeq" id="WP_093025072.1">
    <property type="nucleotide sequence ID" value="NZ_FPBK01000006.1"/>
</dbReference>
<feature type="transmembrane region" description="Helical" evidence="1">
    <location>
        <begin position="142"/>
        <end position="161"/>
    </location>
</feature>
<feature type="transmembrane region" description="Helical" evidence="1">
    <location>
        <begin position="245"/>
        <end position="263"/>
    </location>
</feature>
<feature type="transmembrane region" description="Helical" evidence="1">
    <location>
        <begin position="20"/>
        <end position="41"/>
    </location>
</feature>